<evidence type="ECO:0000256" key="2">
    <source>
        <dbReference type="ARBA" id="ARBA00022840"/>
    </source>
</evidence>
<dbReference type="Proteomes" id="UP000324194">
    <property type="component" value="Chromosome 1"/>
</dbReference>
<reference evidence="4 5" key="1">
    <citation type="submission" date="2019-08" db="EMBL/GenBank/DDBJ databases">
        <authorList>
            <person name="Guy L."/>
        </authorList>
    </citation>
    <scope>NUCLEOTIDE SEQUENCE [LARGE SCALE GENOMIC DNA]</scope>
    <source>
        <strain evidence="4 5">SGT-108</strain>
    </source>
</reference>
<dbReference type="SUPFAM" id="SSF56112">
    <property type="entry name" value="Protein kinase-like (PK-like)"/>
    <property type="match status" value="1"/>
</dbReference>
<evidence type="ECO:0000259" key="3">
    <source>
        <dbReference type="Pfam" id="PF01636"/>
    </source>
</evidence>
<keyword evidence="1" id="KW-0547">Nucleotide-binding</keyword>
<keyword evidence="2" id="KW-0067">ATP-binding</keyword>
<dbReference type="RefSeq" id="WP_148338007.1">
    <property type="nucleotide sequence ID" value="NZ_LR699119.1"/>
</dbReference>
<dbReference type="InterPro" id="IPR011009">
    <property type="entry name" value="Kinase-like_dom_sf"/>
</dbReference>
<dbReference type="EMBL" id="LR699119">
    <property type="protein sequence ID" value="VVC75055.1"/>
    <property type="molecule type" value="Genomic_DNA"/>
</dbReference>
<gene>
    <name evidence="4" type="ORF">AQUSIP_03300</name>
</gene>
<dbReference type="AlphaFoldDB" id="A0A5E4PEM4"/>
<dbReference type="Gene3D" id="3.30.200.20">
    <property type="entry name" value="Phosphorylase Kinase, domain 1"/>
    <property type="match status" value="1"/>
</dbReference>
<dbReference type="OrthoDB" id="9809275at2"/>
<keyword evidence="5" id="KW-1185">Reference proteome</keyword>
<proteinExistence type="predicted"/>
<dbReference type="GO" id="GO:0005524">
    <property type="term" value="F:ATP binding"/>
    <property type="evidence" value="ECO:0007669"/>
    <property type="project" value="UniProtKB-KW"/>
</dbReference>
<evidence type="ECO:0000313" key="4">
    <source>
        <dbReference type="EMBL" id="VVC75055.1"/>
    </source>
</evidence>
<evidence type="ECO:0000256" key="1">
    <source>
        <dbReference type="ARBA" id="ARBA00022741"/>
    </source>
</evidence>
<organism evidence="4 5">
    <name type="scientific">Aquicella siphonis</name>
    <dbReference type="NCBI Taxonomy" id="254247"/>
    <lineage>
        <taxon>Bacteria</taxon>
        <taxon>Pseudomonadati</taxon>
        <taxon>Pseudomonadota</taxon>
        <taxon>Gammaproteobacteria</taxon>
        <taxon>Legionellales</taxon>
        <taxon>Coxiellaceae</taxon>
        <taxon>Aquicella</taxon>
    </lineage>
</organism>
<protein>
    <recommendedName>
        <fullName evidence="3">Aminoglycoside phosphotransferase domain-containing protein</fullName>
    </recommendedName>
</protein>
<sequence>MESAQSLKIAESNLIERRQALEDWLKSACGLYDISLQPMPGDASLRRYFRLQAQERSFVVMDAPPPQENVRPFAAISRALRGMGLQTPEIFQADNEQGFLLLTDFGDATYLRTLHAGNAGVLYQRALDALAVLQSCRLVSGHAIPPFTADFMWKEWAWHKEWVMEKLLGLALGHAESALDACYRHIVETASAQPQVFMHRDYHSANLMVLESGETGILDFQDAFIGPVTYDLVSLLRDCYIDWPDAQVQTLALCYAEKLQALDATTRVSRQDFLYWFDLMGLQRHLKALLTFARKHVRDHQPRYLEFVPRTMHYLLNVSQRYPELSALHVYLRDTLKPALSKVVKSSRVIK</sequence>
<dbReference type="KEGG" id="asip:AQUSIP_03300"/>
<dbReference type="Pfam" id="PF01636">
    <property type="entry name" value="APH"/>
    <property type="match status" value="1"/>
</dbReference>
<dbReference type="InterPro" id="IPR002575">
    <property type="entry name" value="Aminoglycoside_PTrfase"/>
</dbReference>
<feature type="domain" description="Aminoglycoside phosphotransferase" evidence="3">
    <location>
        <begin position="36"/>
        <end position="252"/>
    </location>
</feature>
<name>A0A5E4PEM4_9COXI</name>
<dbReference type="PANTHER" id="PTHR33540">
    <property type="entry name" value="TRNA THREONYLCARBAMOYLADENOSINE BIOSYNTHESIS PROTEIN TSAE"/>
    <property type="match status" value="1"/>
</dbReference>
<evidence type="ECO:0000313" key="5">
    <source>
        <dbReference type="Proteomes" id="UP000324194"/>
    </source>
</evidence>
<dbReference type="PANTHER" id="PTHR33540:SF1">
    <property type="entry name" value="N-ACETYLMURAMATE_N-ACETYLGLUCOSAMINE KINASE"/>
    <property type="match status" value="1"/>
</dbReference>
<dbReference type="Gene3D" id="3.90.1200.10">
    <property type="match status" value="1"/>
</dbReference>
<accession>A0A5E4PEM4</accession>